<name>A0AAY4AV86_9TELE</name>
<gene>
    <name evidence="2" type="primary">LOC114801606</name>
</gene>
<reference evidence="2" key="3">
    <citation type="submission" date="2025-09" db="UniProtKB">
        <authorList>
            <consortium name="Ensembl"/>
        </authorList>
    </citation>
    <scope>IDENTIFICATION</scope>
</reference>
<dbReference type="GO" id="GO:0004888">
    <property type="term" value="F:transmembrane signaling receptor activity"/>
    <property type="evidence" value="ECO:0007669"/>
    <property type="project" value="TreeGrafter"/>
</dbReference>
<dbReference type="GO" id="GO:0042105">
    <property type="term" value="C:alpha-beta T cell receptor complex"/>
    <property type="evidence" value="ECO:0007669"/>
    <property type="project" value="TreeGrafter"/>
</dbReference>
<dbReference type="GO" id="GO:0007166">
    <property type="term" value="P:cell surface receptor signaling pathway"/>
    <property type="evidence" value="ECO:0007669"/>
    <property type="project" value="TreeGrafter"/>
</dbReference>
<evidence type="ECO:0008006" key="4">
    <source>
        <dbReference type="Google" id="ProtNLM"/>
    </source>
</evidence>
<reference evidence="2" key="2">
    <citation type="submission" date="2025-08" db="UniProtKB">
        <authorList>
            <consortium name="Ensembl"/>
        </authorList>
    </citation>
    <scope>IDENTIFICATION</scope>
</reference>
<keyword evidence="1" id="KW-1133">Transmembrane helix</keyword>
<dbReference type="PANTHER" id="PTHR10570:SF8">
    <property type="entry name" value="T-CELL SURFACE GLYCOPROTEIN CD3 GAMMA CHAIN"/>
    <property type="match status" value="1"/>
</dbReference>
<dbReference type="GO" id="GO:0009897">
    <property type="term" value="C:external side of plasma membrane"/>
    <property type="evidence" value="ECO:0007669"/>
    <property type="project" value="TreeGrafter"/>
</dbReference>
<keyword evidence="1" id="KW-0472">Membrane</keyword>
<dbReference type="GO" id="GO:0045059">
    <property type="term" value="P:positive thymic T cell selection"/>
    <property type="evidence" value="ECO:0007669"/>
    <property type="project" value="TreeGrafter"/>
</dbReference>
<keyword evidence="1" id="KW-0812">Transmembrane</keyword>
<dbReference type="Ensembl" id="ENSDCDT00010012872.1">
    <property type="protein sequence ID" value="ENSDCDP00010012280.1"/>
    <property type="gene ID" value="ENSDCDG00010005494.1"/>
</dbReference>
<dbReference type="InterPro" id="IPR015484">
    <property type="entry name" value="CD3_esu/gsu/dsu"/>
</dbReference>
<dbReference type="AlphaFoldDB" id="A0AAY4AV86"/>
<accession>A0AAY4AV86</accession>
<evidence type="ECO:0000313" key="2">
    <source>
        <dbReference type="Ensembl" id="ENSDCDP00010012280.1"/>
    </source>
</evidence>
<sequence length="179" mass="20480">MNYAYDIVYVHVRDEIKQSYELLFVLLFQGNDDKLDIEVKEHGDVLMLKCDGGSWTGQQIENPMKLEYKDENSGKYECRHSTTELSKIIHVKFRSKHHNMIELDTPAVVGICVGNIIATILIGVSVYCIAAQPSQRTFSGSKGRSLPNNKTQFTQSIFIMCLFRKGQSSDYDQLHIRKK</sequence>
<protein>
    <recommendedName>
        <fullName evidence="4">Immunoglobulin subtype domain-containing protein</fullName>
    </recommendedName>
</protein>
<dbReference type="Proteomes" id="UP000694580">
    <property type="component" value="Chromosome 13"/>
</dbReference>
<dbReference type="GeneTree" id="ENSGT01140000282787"/>
<reference evidence="2 3" key="1">
    <citation type="submission" date="2020-06" db="EMBL/GenBank/DDBJ databases">
        <authorList>
            <consortium name="Wellcome Sanger Institute Data Sharing"/>
        </authorList>
    </citation>
    <scope>NUCLEOTIDE SEQUENCE [LARGE SCALE GENOMIC DNA]</scope>
</reference>
<organism evidence="2 3">
    <name type="scientific">Denticeps clupeoides</name>
    <name type="common">denticle herring</name>
    <dbReference type="NCBI Taxonomy" id="299321"/>
    <lineage>
        <taxon>Eukaryota</taxon>
        <taxon>Metazoa</taxon>
        <taxon>Chordata</taxon>
        <taxon>Craniata</taxon>
        <taxon>Vertebrata</taxon>
        <taxon>Euteleostomi</taxon>
        <taxon>Actinopterygii</taxon>
        <taxon>Neopterygii</taxon>
        <taxon>Teleostei</taxon>
        <taxon>Clupei</taxon>
        <taxon>Clupeiformes</taxon>
        <taxon>Denticipitoidei</taxon>
        <taxon>Denticipitidae</taxon>
        <taxon>Denticeps</taxon>
    </lineage>
</organism>
<proteinExistence type="predicted"/>
<evidence type="ECO:0000256" key="1">
    <source>
        <dbReference type="SAM" id="Phobius"/>
    </source>
</evidence>
<keyword evidence="3" id="KW-1185">Reference proteome</keyword>
<evidence type="ECO:0000313" key="3">
    <source>
        <dbReference type="Proteomes" id="UP000694580"/>
    </source>
</evidence>
<feature type="transmembrane region" description="Helical" evidence="1">
    <location>
        <begin position="107"/>
        <end position="130"/>
    </location>
</feature>
<dbReference type="PANTHER" id="PTHR10570">
    <property type="entry name" value="T-CELL SURFACE GLYCOPROTEIN CD3 GAMMA CHAIN / DELTA CHAIN"/>
    <property type="match status" value="1"/>
</dbReference>